<organism evidence="1 2">
    <name type="scientific">Trifolium pratense</name>
    <name type="common">Red clover</name>
    <dbReference type="NCBI Taxonomy" id="57577"/>
    <lineage>
        <taxon>Eukaryota</taxon>
        <taxon>Viridiplantae</taxon>
        <taxon>Streptophyta</taxon>
        <taxon>Embryophyta</taxon>
        <taxon>Tracheophyta</taxon>
        <taxon>Spermatophyta</taxon>
        <taxon>Magnoliopsida</taxon>
        <taxon>eudicotyledons</taxon>
        <taxon>Gunneridae</taxon>
        <taxon>Pentapetalae</taxon>
        <taxon>rosids</taxon>
        <taxon>fabids</taxon>
        <taxon>Fabales</taxon>
        <taxon>Fabaceae</taxon>
        <taxon>Papilionoideae</taxon>
        <taxon>50 kb inversion clade</taxon>
        <taxon>NPAAA clade</taxon>
        <taxon>Hologalegina</taxon>
        <taxon>IRL clade</taxon>
        <taxon>Trifolieae</taxon>
        <taxon>Trifolium</taxon>
    </lineage>
</organism>
<protein>
    <submittedName>
        <fullName evidence="1">Uncharacterized protein</fullName>
    </submittedName>
</protein>
<proteinExistence type="predicted"/>
<keyword evidence="2" id="KW-1185">Reference proteome</keyword>
<evidence type="ECO:0000313" key="2">
    <source>
        <dbReference type="Proteomes" id="UP001177021"/>
    </source>
</evidence>
<gene>
    <name evidence="1" type="ORF">MILVUS5_LOCUS29803</name>
</gene>
<dbReference type="EMBL" id="CASHSV030000409">
    <property type="protein sequence ID" value="CAJ2664649.1"/>
    <property type="molecule type" value="Genomic_DNA"/>
</dbReference>
<reference evidence="1" key="1">
    <citation type="submission" date="2023-10" db="EMBL/GenBank/DDBJ databases">
        <authorList>
            <person name="Rodriguez Cubillos JULIANA M."/>
            <person name="De Vega J."/>
        </authorList>
    </citation>
    <scope>NUCLEOTIDE SEQUENCE</scope>
</reference>
<name>A0ACB0L919_TRIPR</name>
<accession>A0ACB0L919</accession>
<sequence>MDGQVKSKNSLLALLKSSSPSSSSLSYSSFYSSSNSSSSCTIENDIHDFSPVQTGSKASHEVEQCSHVAENEAIEDMGMRFFNDIFGHGGIIMEWKDVEKRFNLVAWTGNGPEPVVSWSEFGFCIGLGMQTSSPELARELLRALRGCKEWKSDITKTELHNFLLRMNDDSFNSRMQLFFDMCNRNMDGRITETDIKQTILLTASINKLSVTRDEAEDYAALIMESVDNKNKGYIEICEMETLFKGSLLKAHTPMKLGSILQQSEDHEEEEQERMSKMEVLFRTYWRRCWVVIVWLIGCFGLFGWKFDQYRNRSGFEVMGYCLPTAKGAAETLKFNMALILLPVCRNTITWLRKDPRLNYVLPFNDNINFHKLIAGGIVVGVILHGGTHLTCDFPRIIDSDKSIFRQTIAAGFGYHQPTYMEILATTEVASGIGMVVLMAIAFSLATKWPRRRSPVLPLSLRRVTGYNTFWYSHHLFVLVYVLLIVHSMFLFLTDKWIEKTTWMYIAFPVLLYAGERVFRAIRSGSYEVDVMKASLYPGKVLHLKMQKPEGFKYRSGMYIFIQCPQISPFQWHPFSLTSGPQDEYLSVHIRTLGDWSYHIYALFQEAVLSGLQGCPKLYIDGPYGSASQDHVKYDILVLIGLGIGATPFISILKDVANGVQTAQQSDHSGLRECSLTKSPSKAYLYWVTREQNSFDWFRDVIKEIASSTKQQSVVEMHNFLTSVYPEGDVRSALLSVIQALHHAKNGIDIVSRTPIHTHFARPNWFNIFSRLSRKHVGAKIGVFYCGPSNLAAELKNLCTKFSTKTTTRFVFHKENY</sequence>
<evidence type="ECO:0000313" key="1">
    <source>
        <dbReference type="EMBL" id="CAJ2664649.1"/>
    </source>
</evidence>
<comment type="caution">
    <text evidence="1">The sequence shown here is derived from an EMBL/GenBank/DDBJ whole genome shotgun (WGS) entry which is preliminary data.</text>
</comment>
<dbReference type="Proteomes" id="UP001177021">
    <property type="component" value="Unassembled WGS sequence"/>
</dbReference>